<organism evidence="11">
    <name type="scientific">marine sediment metagenome</name>
    <dbReference type="NCBI Taxonomy" id="412755"/>
    <lineage>
        <taxon>unclassified sequences</taxon>
        <taxon>metagenomes</taxon>
        <taxon>ecological metagenomes</taxon>
    </lineage>
</organism>
<dbReference type="Pfam" id="PF02779">
    <property type="entry name" value="Transket_pyr"/>
    <property type="match status" value="1"/>
</dbReference>
<evidence type="ECO:0000256" key="4">
    <source>
        <dbReference type="ARBA" id="ARBA00011738"/>
    </source>
</evidence>
<evidence type="ECO:0000256" key="1">
    <source>
        <dbReference type="ARBA" id="ARBA00001946"/>
    </source>
</evidence>
<dbReference type="GO" id="GO:0005829">
    <property type="term" value="C:cytosol"/>
    <property type="evidence" value="ECO:0007669"/>
    <property type="project" value="TreeGrafter"/>
</dbReference>
<dbReference type="SUPFAM" id="SSF52518">
    <property type="entry name" value="Thiamin diphosphate-binding fold (THDP-binding)"/>
    <property type="match status" value="1"/>
</dbReference>
<feature type="non-terminal residue" evidence="11">
    <location>
        <position position="348"/>
    </location>
</feature>
<comment type="cofactor">
    <cofactor evidence="2">
        <name>thiamine diphosphate</name>
        <dbReference type="ChEBI" id="CHEBI:58937"/>
    </cofactor>
</comment>
<evidence type="ECO:0000313" key="11">
    <source>
        <dbReference type="EMBL" id="KKK54401.1"/>
    </source>
</evidence>
<dbReference type="PANTHER" id="PTHR43522:SF2">
    <property type="entry name" value="TRANSKETOLASE 1-RELATED"/>
    <property type="match status" value="1"/>
</dbReference>
<proteinExistence type="inferred from homology"/>
<evidence type="ECO:0000259" key="10">
    <source>
        <dbReference type="SMART" id="SM00861"/>
    </source>
</evidence>
<dbReference type="Gene3D" id="3.40.50.970">
    <property type="match status" value="1"/>
</dbReference>
<dbReference type="InterPro" id="IPR005475">
    <property type="entry name" value="Transketolase-like_Pyr-bd"/>
</dbReference>
<dbReference type="GO" id="GO:0004802">
    <property type="term" value="F:transketolase activity"/>
    <property type="evidence" value="ECO:0007669"/>
    <property type="project" value="UniProtKB-EC"/>
</dbReference>
<evidence type="ECO:0000256" key="7">
    <source>
        <dbReference type="ARBA" id="ARBA00022723"/>
    </source>
</evidence>
<dbReference type="FunFam" id="3.40.50.970:FF:000003">
    <property type="entry name" value="Transketolase"/>
    <property type="match status" value="1"/>
</dbReference>
<dbReference type="GO" id="GO:0046872">
    <property type="term" value="F:metal ion binding"/>
    <property type="evidence" value="ECO:0007669"/>
    <property type="project" value="UniProtKB-KW"/>
</dbReference>
<evidence type="ECO:0000256" key="3">
    <source>
        <dbReference type="ARBA" id="ARBA00007131"/>
    </source>
</evidence>
<dbReference type="InterPro" id="IPR020826">
    <property type="entry name" value="Transketolase_BS"/>
</dbReference>
<dbReference type="SMART" id="SM00861">
    <property type="entry name" value="Transket_pyr"/>
    <property type="match status" value="1"/>
</dbReference>
<dbReference type="InterPro" id="IPR029061">
    <property type="entry name" value="THDP-binding"/>
</dbReference>
<feature type="non-terminal residue" evidence="11">
    <location>
        <position position="1"/>
    </location>
</feature>
<evidence type="ECO:0000256" key="6">
    <source>
        <dbReference type="ARBA" id="ARBA00022679"/>
    </source>
</evidence>
<dbReference type="EMBL" id="LAZR01066013">
    <property type="protein sequence ID" value="KKK54401.1"/>
    <property type="molecule type" value="Genomic_DNA"/>
</dbReference>
<dbReference type="InterPro" id="IPR033247">
    <property type="entry name" value="Transketolase_fam"/>
</dbReference>
<keyword evidence="9" id="KW-0786">Thiamine pyrophosphate</keyword>
<dbReference type="CDD" id="cd07033">
    <property type="entry name" value="TPP_PYR_DXS_TK_like"/>
    <property type="match status" value="1"/>
</dbReference>
<dbReference type="InterPro" id="IPR009014">
    <property type="entry name" value="Transketo_C/PFOR_II"/>
</dbReference>
<reference evidence="11" key="1">
    <citation type="journal article" date="2015" name="Nature">
        <title>Complex archaea that bridge the gap between prokaryotes and eukaryotes.</title>
        <authorList>
            <person name="Spang A."/>
            <person name="Saw J.H."/>
            <person name="Jorgensen S.L."/>
            <person name="Zaremba-Niedzwiedzka K."/>
            <person name="Martijn J."/>
            <person name="Lind A.E."/>
            <person name="van Eijk R."/>
            <person name="Schleper C."/>
            <person name="Guy L."/>
            <person name="Ettema T.J."/>
        </authorList>
    </citation>
    <scope>NUCLEOTIDE SEQUENCE</scope>
</reference>
<dbReference type="Pfam" id="PF22613">
    <property type="entry name" value="Transketolase_C_1"/>
    <property type="match status" value="1"/>
</dbReference>
<comment type="subunit">
    <text evidence="4">Homodimer.</text>
</comment>
<comment type="caution">
    <text evidence="11">The sequence shown here is derived from an EMBL/GenBank/DDBJ whole genome shotgun (WGS) entry which is preliminary data.</text>
</comment>
<evidence type="ECO:0000256" key="9">
    <source>
        <dbReference type="ARBA" id="ARBA00023052"/>
    </source>
</evidence>
<gene>
    <name evidence="11" type="ORF">LCGC14_3085120</name>
</gene>
<comment type="similarity">
    <text evidence="3">Belongs to the transketolase family.</text>
</comment>
<sequence>ALAEGAKIEQEWNAKFKSYKRKHRELAALWEDISRGKLPKGWDKGLPKFKPSDGKIATRAASGKFLNAVADKLPHLIGGSADLAPSNNTEIKGAPFFDRKKAGRNIHFGVREHAMGAAINGMALTNMLIPYCATFLIFTDYLRPASRLSALMGTHCVYVMTHDSIGLGEDGPTHQPIEHLASYRAMPNMTLIRPADANETVEAWKVALRHKGGPVMLALSRQGLPVIDRKVCSPASGVAKGGYVLRDTKGRPDVILISSGSEVSLCLDAAEALLKRNVKARVVSMASMELFEAQPVEYRRSVLPPSVTKRIAVEAAATFGWEKYVGLEGRVMGIDTFGESAPAGDIYR</sequence>
<dbReference type="SUPFAM" id="SSF52922">
    <property type="entry name" value="TK C-terminal domain-like"/>
    <property type="match status" value="1"/>
</dbReference>
<dbReference type="FunFam" id="3.40.50.920:FF:000003">
    <property type="entry name" value="Transketolase"/>
    <property type="match status" value="1"/>
</dbReference>
<comment type="cofactor">
    <cofactor evidence="1">
        <name>Mg(2+)</name>
        <dbReference type="ChEBI" id="CHEBI:18420"/>
    </cofactor>
</comment>
<keyword evidence="8" id="KW-0460">Magnesium</keyword>
<keyword evidence="7" id="KW-0479">Metal-binding</keyword>
<evidence type="ECO:0000256" key="5">
    <source>
        <dbReference type="ARBA" id="ARBA00013152"/>
    </source>
</evidence>
<dbReference type="AlphaFoldDB" id="A0A0F8Z2W3"/>
<dbReference type="EC" id="2.2.1.1" evidence="5"/>
<dbReference type="PROSITE" id="PS00802">
    <property type="entry name" value="TRANSKETOLASE_2"/>
    <property type="match status" value="1"/>
</dbReference>
<dbReference type="InterPro" id="IPR055152">
    <property type="entry name" value="Transketolase-like_C_2"/>
</dbReference>
<dbReference type="PANTHER" id="PTHR43522">
    <property type="entry name" value="TRANSKETOLASE"/>
    <property type="match status" value="1"/>
</dbReference>
<name>A0A0F8Z2W3_9ZZZZ</name>
<dbReference type="GO" id="GO:0006098">
    <property type="term" value="P:pentose-phosphate shunt"/>
    <property type="evidence" value="ECO:0007669"/>
    <property type="project" value="TreeGrafter"/>
</dbReference>
<evidence type="ECO:0000256" key="2">
    <source>
        <dbReference type="ARBA" id="ARBA00001964"/>
    </source>
</evidence>
<dbReference type="Gene3D" id="3.40.50.920">
    <property type="match status" value="1"/>
</dbReference>
<evidence type="ECO:0000256" key="8">
    <source>
        <dbReference type="ARBA" id="ARBA00022842"/>
    </source>
</evidence>
<protein>
    <recommendedName>
        <fullName evidence="5">transketolase</fullName>
        <ecNumber evidence="5">2.2.1.1</ecNumber>
    </recommendedName>
</protein>
<accession>A0A0F8Z2W3</accession>
<feature type="domain" description="Transketolase-like pyrimidine-binding" evidence="10">
    <location>
        <begin position="56"/>
        <end position="226"/>
    </location>
</feature>
<keyword evidence="6" id="KW-0808">Transferase</keyword>